<dbReference type="Proteomes" id="UP000182444">
    <property type="component" value="Chromosome 1B"/>
</dbReference>
<evidence type="ECO:0008006" key="3">
    <source>
        <dbReference type="Google" id="ProtNLM"/>
    </source>
</evidence>
<name>A0A1D8N752_YARLL</name>
<protein>
    <recommendedName>
        <fullName evidence="3">F-box domain-containing protein</fullName>
    </recommendedName>
</protein>
<dbReference type="GeneID" id="2907472"/>
<dbReference type="EMBL" id="CP017554">
    <property type="protein sequence ID" value="AOW01474.1"/>
    <property type="molecule type" value="Genomic_DNA"/>
</dbReference>
<evidence type="ECO:0000313" key="1">
    <source>
        <dbReference type="EMBL" id="AOW01474.1"/>
    </source>
</evidence>
<organism evidence="1 2">
    <name type="scientific">Yarrowia lipolytica</name>
    <name type="common">Candida lipolytica</name>
    <dbReference type="NCBI Taxonomy" id="4952"/>
    <lineage>
        <taxon>Eukaryota</taxon>
        <taxon>Fungi</taxon>
        <taxon>Dikarya</taxon>
        <taxon>Ascomycota</taxon>
        <taxon>Saccharomycotina</taxon>
        <taxon>Dipodascomycetes</taxon>
        <taxon>Dipodascales</taxon>
        <taxon>Dipodascales incertae sedis</taxon>
        <taxon>Yarrowia</taxon>
    </lineage>
</organism>
<proteinExistence type="predicted"/>
<evidence type="ECO:0000313" key="2">
    <source>
        <dbReference type="Proteomes" id="UP000182444"/>
    </source>
</evidence>
<dbReference type="KEGG" id="yli:2907472"/>
<sequence length="602" mass="68374">MDTPDASETRANVLDLISTLGRHRAEHEEQLLIDLMASMEKFNKSMKGLIAEIPFCPSATYAECCDRALQLRTGYDYIRDTERASRNAMLDKLQEHLSVLDKMSQVLAAYGEETELVQVKLKWDLINQNATGFAQQEQIMLQTGLLKIMRGCENEAGRRQFWEDHLAPFGNHVVLDRTVRPICMTSSDATRPESTASIGSYLPQEIMRLIYEAADLETCVSLREVSSAWYTAFQEVDFRAQMKARNPWTEPVDDFNSWTDCVLVFVARLRSWQSAESVDDIDVSAKKEERRTVIGLEIKGDEPLPSNFTGLTDNSGDILTESIKVGGDEHTYVRSQLTLESLEHEVFPVVVAEDHDKTVIKCRDLEVTLPPSIKSQDFLEFEPLTITESFVALYLNTGQVYAVPRDKPHFDHGFYFHGTSEEPREMGGVLVTTETLREWRQTDRRQFWLANLETRQMVDYAAVSQDSSPVASYNGLIWWKKGVPSRQFVVPTFVDLASPDRVYYRADSAITGLTSLQTRQGSVSRNSTQFVLGKTGLISGLHVIDLASGIVTDIVTPRDWQRQNHIEVFAGFVDYNFQARIMGAEEIRDMHHEVLQQMEGQR</sequence>
<reference evidence="1 2" key="1">
    <citation type="journal article" date="2016" name="PLoS ONE">
        <title>Sequence Assembly of Yarrowia lipolytica Strain W29/CLIB89 Shows Transposable Element Diversity.</title>
        <authorList>
            <person name="Magnan C."/>
            <person name="Yu J."/>
            <person name="Chang I."/>
            <person name="Jahn E."/>
            <person name="Kanomata Y."/>
            <person name="Wu J."/>
            <person name="Zeller M."/>
            <person name="Oakes M."/>
            <person name="Baldi P."/>
            <person name="Sandmeyer S."/>
        </authorList>
    </citation>
    <scope>NUCLEOTIDE SEQUENCE [LARGE SCALE GENOMIC DNA]</scope>
    <source>
        <strain evidence="2">CLIB89(W29)</strain>
    </source>
</reference>
<gene>
    <name evidence="1" type="ORF">YALI1_B13112g</name>
</gene>
<dbReference type="VEuPathDB" id="FungiDB:YALI0_B09735g"/>
<dbReference type="VEuPathDB" id="FungiDB:YALI1_B13112g"/>
<dbReference type="RefSeq" id="XP_500691.3">
    <property type="nucleotide sequence ID" value="XM_500691.3"/>
</dbReference>
<accession>A0A1D8N752</accession>
<dbReference type="AlphaFoldDB" id="A0A1D8N752"/>